<sequence length="402" mass="44618">MNVLLCGGIRDHHDYLYQAGYQVTWLLNRSSLTPEDWNSSARRFIVYAPEDSYTLLAEQVRQLHQQLDFQRVFAFHDDSQQLAAHLAHAIGRDFPISHAAVHNTRNKVAARLALDGAGVPSCWYAEATDKQALFGILRQCELAKVIIKPSDGTGSIGVVALEEPANVDEGWLDEHVTCYPVLVEEFLCGKEFSVESFSVSGRHYVLGITEKFIDAASFIEIGHVFPAELDSLITEEITSYVAKVLAATGIEHTVAHTEIMLTAQGPRLIETHTRVGGDYIPQLVRQVTGVDLYEIGARLQEGHWSSYFVEQYTVPASDGWCGIRYLLPDAPGRIVKSVHGVEQARAFPGVVQAHALRKPGERIKSLIESFPRTAYVIAKSPSRTELCDILTAAIGSIHYEYE</sequence>
<evidence type="ECO:0000256" key="2">
    <source>
        <dbReference type="ARBA" id="ARBA00022741"/>
    </source>
</evidence>
<dbReference type="Gene3D" id="3.30.470.20">
    <property type="entry name" value="ATP-grasp fold, B domain"/>
    <property type="match status" value="1"/>
</dbReference>
<evidence type="ECO:0000256" key="4">
    <source>
        <dbReference type="PROSITE-ProRule" id="PRU00409"/>
    </source>
</evidence>
<keyword evidence="1" id="KW-0436">Ligase</keyword>
<dbReference type="InterPro" id="IPR052032">
    <property type="entry name" value="ATP-dep_AA_Ligase"/>
</dbReference>
<accession>A0ABY9F0S5</accession>
<keyword evidence="3 4" id="KW-0067">ATP-binding</keyword>
<evidence type="ECO:0000313" key="7">
    <source>
        <dbReference type="Proteomes" id="UP001239418"/>
    </source>
</evidence>
<organism evidence="6 7">
    <name type="scientific">Pseudomonas cucumis</name>
    <dbReference type="NCBI Taxonomy" id="2954082"/>
    <lineage>
        <taxon>Bacteria</taxon>
        <taxon>Pseudomonadati</taxon>
        <taxon>Pseudomonadota</taxon>
        <taxon>Gammaproteobacteria</taxon>
        <taxon>Pseudomonadales</taxon>
        <taxon>Pseudomonadaceae</taxon>
        <taxon>Pseudomonas</taxon>
    </lineage>
</organism>
<dbReference type="InterPro" id="IPR011761">
    <property type="entry name" value="ATP-grasp"/>
</dbReference>
<gene>
    <name evidence="6" type="ORF">PSH97_03880</name>
</gene>
<dbReference type="SUPFAM" id="SSF56059">
    <property type="entry name" value="Glutathione synthetase ATP-binding domain-like"/>
    <property type="match status" value="1"/>
</dbReference>
<dbReference type="Proteomes" id="UP001239418">
    <property type="component" value="Chromosome"/>
</dbReference>
<keyword evidence="2 4" id="KW-0547">Nucleotide-binding</keyword>
<dbReference type="PANTHER" id="PTHR43585:SF2">
    <property type="entry name" value="ATP-GRASP ENZYME FSQD"/>
    <property type="match status" value="1"/>
</dbReference>
<dbReference type="Pfam" id="PF18603">
    <property type="entry name" value="LAL_C2"/>
    <property type="match status" value="1"/>
</dbReference>
<dbReference type="RefSeq" id="WP_305448175.1">
    <property type="nucleotide sequence ID" value="NZ_CP117454.1"/>
</dbReference>
<protein>
    <submittedName>
        <fullName evidence="6">ATP-grasp domain-containing protein</fullName>
    </submittedName>
</protein>
<name>A0ABY9F0S5_9PSED</name>
<reference evidence="6 7" key="1">
    <citation type="submission" date="2023-02" db="EMBL/GenBank/DDBJ databases">
        <title>Evolution of Hrp T3SS in non-pathogenic Pseudomonas fluorescens.</title>
        <authorList>
            <person name="Liao K."/>
            <person name="Wei H."/>
            <person name="Gu Y."/>
        </authorList>
    </citation>
    <scope>NUCLEOTIDE SEQUENCE [LARGE SCALE GENOMIC DNA]</scope>
    <source>
        <strain evidence="6 7">FP1935</strain>
    </source>
</reference>
<dbReference type="Pfam" id="PF13535">
    <property type="entry name" value="ATP-grasp_4"/>
    <property type="match status" value="1"/>
</dbReference>
<proteinExistence type="predicted"/>
<evidence type="ECO:0000256" key="1">
    <source>
        <dbReference type="ARBA" id="ARBA00022598"/>
    </source>
</evidence>
<dbReference type="EMBL" id="CP117454">
    <property type="protein sequence ID" value="WLG85677.1"/>
    <property type="molecule type" value="Genomic_DNA"/>
</dbReference>
<dbReference type="PROSITE" id="PS50975">
    <property type="entry name" value="ATP_GRASP"/>
    <property type="match status" value="1"/>
</dbReference>
<dbReference type="PANTHER" id="PTHR43585">
    <property type="entry name" value="FUMIPYRROLE BIOSYNTHESIS PROTEIN C"/>
    <property type="match status" value="1"/>
</dbReference>
<keyword evidence="7" id="KW-1185">Reference proteome</keyword>
<evidence type="ECO:0000256" key="3">
    <source>
        <dbReference type="ARBA" id="ARBA00022840"/>
    </source>
</evidence>
<evidence type="ECO:0000259" key="5">
    <source>
        <dbReference type="PROSITE" id="PS50975"/>
    </source>
</evidence>
<dbReference type="InterPro" id="IPR040570">
    <property type="entry name" value="LAL_C2"/>
</dbReference>
<feature type="domain" description="ATP-grasp" evidence="5">
    <location>
        <begin position="111"/>
        <end position="301"/>
    </location>
</feature>
<evidence type="ECO:0000313" key="6">
    <source>
        <dbReference type="EMBL" id="WLG85677.1"/>
    </source>
</evidence>